<dbReference type="RefSeq" id="WP_092267473.1">
    <property type="nucleotide sequence ID" value="NZ_FORT01000003.1"/>
</dbReference>
<gene>
    <name evidence="1" type="ORF">SAMN05518846_10341</name>
</gene>
<evidence type="ECO:0000313" key="1">
    <source>
        <dbReference type="EMBL" id="SFJ33340.1"/>
    </source>
</evidence>
<dbReference type="STRING" id="1884381.SAMN05518846_10341"/>
<sequence>MLTVFIEYKLDPAKRQDALILLEGMAEKLSAMGAASYSCLEGIDQPGLFVEMFEVEEVEQYEKIKAWRLADEAFCACVSGGAAKLNVWAFRAVKR</sequence>
<keyword evidence="2" id="KW-1185">Reference proteome</keyword>
<dbReference type="AlphaFoldDB" id="A0A1I3QHW3"/>
<organism evidence="1 2">
    <name type="scientific">Brevibacillus centrosporus</name>
    <dbReference type="NCBI Taxonomy" id="54910"/>
    <lineage>
        <taxon>Bacteria</taxon>
        <taxon>Bacillati</taxon>
        <taxon>Bacillota</taxon>
        <taxon>Bacilli</taxon>
        <taxon>Bacillales</taxon>
        <taxon>Paenibacillaceae</taxon>
        <taxon>Brevibacillus</taxon>
    </lineage>
</organism>
<name>A0A1I3QHW3_9BACL</name>
<dbReference type="EMBL" id="FORT01000003">
    <property type="protein sequence ID" value="SFJ33340.1"/>
    <property type="molecule type" value="Genomic_DNA"/>
</dbReference>
<evidence type="ECO:0008006" key="3">
    <source>
        <dbReference type="Google" id="ProtNLM"/>
    </source>
</evidence>
<proteinExistence type="predicted"/>
<accession>A0A1I3QHW3</accession>
<protein>
    <recommendedName>
        <fullName evidence="3">Quinol monooxygenase YgiN</fullName>
    </recommendedName>
</protein>
<evidence type="ECO:0000313" key="2">
    <source>
        <dbReference type="Proteomes" id="UP000198915"/>
    </source>
</evidence>
<reference evidence="2" key="1">
    <citation type="submission" date="2016-10" db="EMBL/GenBank/DDBJ databases">
        <authorList>
            <person name="Varghese N."/>
            <person name="Submissions S."/>
        </authorList>
    </citation>
    <scope>NUCLEOTIDE SEQUENCE [LARGE SCALE GENOMIC DNA]</scope>
    <source>
        <strain evidence="2">OK042</strain>
    </source>
</reference>
<dbReference type="Proteomes" id="UP000198915">
    <property type="component" value="Unassembled WGS sequence"/>
</dbReference>